<dbReference type="Pfam" id="PF13522">
    <property type="entry name" value="GATase_6"/>
    <property type="match status" value="1"/>
</dbReference>
<dbReference type="InterPro" id="IPR051786">
    <property type="entry name" value="ASN_synthetase/amidase"/>
</dbReference>
<reference evidence="12 13" key="1">
    <citation type="submission" date="2018-10" db="EMBL/GenBank/DDBJ databases">
        <title>Genomic Encyclopedia of Type Strains, Phase IV (KMG-IV): sequencing the most valuable type-strain genomes for metagenomic binning, comparative biology and taxonomic classification.</title>
        <authorList>
            <person name="Goeker M."/>
        </authorList>
    </citation>
    <scope>NUCLEOTIDE SEQUENCE [LARGE SCALE GENOMIC DNA]</scope>
    <source>
        <strain evidence="12 13">DSM 26916</strain>
    </source>
</reference>
<dbReference type="EC" id="6.3.5.4" evidence="3"/>
<comment type="similarity">
    <text evidence="2">Belongs to the asparagine synthetase family.</text>
</comment>
<feature type="site" description="Important for beta-aspartyl-AMP intermediate formation" evidence="10">
    <location>
        <position position="378"/>
    </location>
</feature>
<dbReference type="InterPro" id="IPR006426">
    <property type="entry name" value="Asn_synth_AEB"/>
</dbReference>
<keyword evidence="6 8" id="KW-0315">Glutamine amidotransferase</keyword>
<dbReference type="PIRSF" id="PIRSF001589">
    <property type="entry name" value="Asn_synthetase_glu-h"/>
    <property type="match status" value="1"/>
</dbReference>
<dbReference type="PROSITE" id="PS51278">
    <property type="entry name" value="GATASE_TYPE_2"/>
    <property type="match status" value="1"/>
</dbReference>
<feature type="binding site" evidence="9">
    <location>
        <begin position="376"/>
        <end position="377"/>
    </location>
    <ligand>
        <name>ATP</name>
        <dbReference type="ChEBI" id="CHEBI:30616"/>
    </ligand>
</feature>
<keyword evidence="8" id="KW-0028">Amino-acid biosynthesis</keyword>
<dbReference type="RefSeq" id="WP_121239927.1">
    <property type="nucleotide sequence ID" value="NZ_BHVV01000001.1"/>
</dbReference>
<feature type="binding site" evidence="9">
    <location>
        <position position="107"/>
    </location>
    <ligand>
        <name>L-glutamine</name>
        <dbReference type="ChEBI" id="CHEBI:58359"/>
    </ligand>
</feature>
<dbReference type="Proteomes" id="UP000268908">
    <property type="component" value="Unassembled WGS sequence"/>
</dbReference>
<dbReference type="GO" id="GO:0005829">
    <property type="term" value="C:cytosol"/>
    <property type="evidence" value="ECO:0007669"/>
    <property type="project" value="TreeGrafter"/>
</dbReference>
<evidence type="ECO:0000256" key="1">
    <source>
        <dbReference type="ARBA" id="ARBA00005187"/>
    </source>
</evidence>
<dbReference type="Gene3D" id="3.40.50.620">
    <property type="entry name" value="HUPs"/>
    <property type="match status" value="2"/>
</dbReference>
<gene>
    <name evidence="12" type="ORF">DFR35_0544</name>
</gene>
<dbReference type="EMBL" id="RCCI01000004">
    <property type="protein sequence ID" value="RLJ67990.1"/>
    <property type="molecule type" value="Genomic_DNA"/>
</dbReference>
<proteinExistence type="inferred from homology"/>
<dbReference type="GO" id="GO:0004066">
    <property type="term" value="F:asparagine synthase (glutamine-hydrolyzing) activity"/>
    <property type="evidence" value="ECO:0007669"/>
    <property type="project" value="UniProtKB-EC"/>
</dbReference>
<dbReference type="InterPro" id="IPR029055">
    <property type="entry name" value="Ntn_hydrolases_N"/>
</dbReference>
<evidence type="ECO:0000256" key="6">
    <source>
        <dbReference type="ARBA" id="ARBA00022962"/>
    </source>
</evidence>
<evidence type="ECO:0000259" key="11">
    <source>
        <dbReference type="PROSITE" id="PS51278"/>
    </source>
</evidence>
<dbReference type="SUPFAM" id="SSF56235">
    <property type="entry name" value="N-terminal nucleophile aminohydrolases (Ntn hydrolases)"/>
    <property type="match status" value="1"/>
</dbReference>
<evidence type="ECO:0000313" key="13">
    <source>
        <dbReference type="Proteomes" id="UP000268908"/>
    </source>
</evidence>
<dbReference type="AlphaFoldDB" id="A0A497XKS4"/>
<evidence type="ECO:0000256" key="3">
    <source>
        <dbReference type="ARBA" id="ARBA00012737"/>
    </source>
</evidence>
<feature type="domain" description="Glutamine amidotransferase type-2" evidence="11">
    <location>
        <begin position="2"/>
        <end position="221"/>
    </location>
</feature>
<evidence type="ECO:0000256" key="2">
    <source>
        <dbReference type="ARBA" id="ARBA00005752"/>
    </source>
</evidence>
<evidence type="ECO:0000256" key="7">
    <source>
        <dbReference type="ARBA" id="ARBA00048741"/>
    </source>
</evidence>
<evidence type="ECO:0000256" key="9">
    <source>
        <dbReference type="PIRSR" id="PIRSR001589-2"/>
    </source>
</evidence>
<feature type="active site" description="For GATase activity" evidence="8">
    <location>
        <position position="2"/>
    </location>
</feature>
<evidence type="ECO:0000256" key="5">
    <source>
        <dbReference type="ARBA" id="ARBA00022840"/>
    </source>
</evidence>
<comment type="catalytic activity">
    <reaction evidence="7">
        <text>L-aspartate + L-glutamine + ATP + H2O = L-asparagine + L-glutamate + AMP + diphosphate + H(+)</text>
        <dbReference type="Rhea" id="RHEA:12228"/>
        <dbReference type="ChEBI" id="CHEBI:15377"/>
        <dbReference type="ChEBI" id="CHEBI:15378"/>
        <dbReference type="ChEBI" id="CHEBI:29985"/>
        <dbReference type="ChEBI" id="CHEBI:29991"/>
        <dbReference type="ChEBI" id="CHEBI:30616"/>
        <dbReference type="ChEBI" id="CHEBI:33019"/>
        <dbReference type="ChEBI" id="CHEBI:58048"/>
        <dbReference type="ChEBI" id="CHEBI:58359"/>
        <dbReference type="ChEBI" id="CHEBI:456215"/>
        <dbReference type="EC" id="6.3.5.4"/>
    </reaction>
</comment>
<accession>A0A497XKS4</accession>
<dbReference type="GO" id="GO:0005524">
    <property type="term" value="F:ATP binding"/>
    <property type="evidence" value="ECO:0007669"/>
    <property type="project" value="UniProtKB-KW"/>
</dbReference>
<keyword evidence="5 9" id="KW-0067">ATP-binding</keyword>
<dbReference type="CDD" id="cd01991">
    <property type="entry name" value="Asn_synthase_B_C"/>
    <property type="match status" value="1"/>
</dbReference>
<dbReference type="InterPro" id="IPR017932">
    <property type="entry name" value="GATase_2_dom"/>
</dbReference>
<protein>
    <recommendedName>
        <fullName evidence="3">asparagine synthase (glutamine-hydrolyzing)</fullName>
        <ecNumber evidence="3">6.3.5.4</ecNumber>
    </recommendedName>
</protein>
<sequence length="651" mass="73374">MCGIAGYFQLSNAAAADASAARAMADRIVTRGPDDAGSWAEGPVALAHRRLSILDLSPAGHQPMHSACGRYVIVFNGEIYNWRDMRAAVEGEPYFAECVRAWRGHSDTEVILAAVACWGFEAALQRMVGMFAIALWDRRERALFLARDRLGEKPLYYGRFGRTLLFGSELKALRAHRDFRADIDRDALALLMRHNYIPAPYSIYRGVRKLPPASYLRVGADGAETLRSYWSAQEIAARGQAERFEGDDAAAIDELERVLSRSIREQMVADVPLGAFLSGGIDSSTVVALMQAQSVQPVRTFSIGFHEEGYNEAQHAREVARHLGTEHTELYVTPQQAQAVIPRLPDLYDEPFADSSQIPTFLVAELARRHVTVSLSGDGGDELFAGYNRYFFAGELWRGIARVPRPLRALSARSIHAFSPRTLDALARWTRPLLPRRLRHANAGDKLHKLADILGHNGLATIYRDLVSHWKEPAELVLGATEPPTALTDPARRIVLPDIVSTMMCLDTVSYLPDDILVKVDRAAMGVSLETRVPLLDHRVVEFAWRLPMSLKVRGGDGKWILRQLLYRHVPRTLVERPKMGFGVPIDAWLRGPLRDWAESLLAEDRLRREGYFDPQQVREKWREHLSGGRNWQYLLWDVLMFQAWLERHHG</sequence>
<evidence type="ECO:0000256" key="10">
    <source>
        <dbReference type="PIRSR" id="PIRSR001589-3"/>
    </source>
</evidence>
<dbReference type="PANTHER" id="PTHR43284:SF1">
    <property type="entry name" value="ASPARAGINE SYNTHETASE"/>
    <property type="match status" value="1"/>
</dbReference>
<dbReference type="CDD" id="cd00712">
    <property type="entry name" value="AsnB"/>
    <property type="match status" value="1"/>
</dbReference>
<dbReference type="Gene3D" id="3.60.20.10">
    <property type="entry name" value="Glutamine Phosphoribosylpyrophosphate, subunit 1, domain 1"/>
    <property type="match status" value="1"/>
</dbReference>
<keyword evidence="4 9" id="KW-0547">Nucleotide-binding</keyword>
<keyword evidence="13" id="KW-1185">Reference proteome</keyword>
<organism evidence="12 13">
    <name type="scientific">Sulfurisoma sediminicola</name>
    <dbReference type="NCBI Taxonomy" id="1381557"/>
    <lineage>
        <taxon>Bacteria</taxon>
        <taxon>Pseudomonadati</taxon>
        <taxon>Pseudomonadota</taxon>
        <taxon>Betaproteobacteria</taxon>
        <taxon>Nitrosomonadales</taxon>
        <taxon>Sterolibacteriaceae</taxon>
        <taxon>Sulfurisoma</taxon>
    </lineage>
</organism>
<dbReference type="Pfam" id="PF00733">
    <property type="entry name" value="Asn_synthase"/>
    <property type="match status" value="1"/>
</dbReference>
<comment type="caution">
    <text evidence="12">The sequence shown here is derived from an EMBL/GenBank/DDBJ whole genome shotgun (WGS) entry which is preliminary data.</text>
</comment>
<dbReference type="GO" id="GO:0006529">
    <property type="term" value="P:asparagine biosynthetic process"/>
    <property type="evidence" value="ECO:0007669"/>
    <property type="project" value="UniProtKB-KW"/>
</dbReference>
<keyword evidence="8" id="KW-0061">Asparagine biosynthesis</keyword>
<dbReference type="NCBIfam" id="TIGR01536">
    <property type="entry name" value="asn_synth_AEB"/>
    <property type="match status" value="1"/>
</dbReference>
<feature type="binding site" evidence="9">
    <location>
        <position position="303"/>
    </location>
    <ligand>
        <name>ATP</name>
        <dbReference type="ChEBI" id="CHEBI:30616"/>
    </ligand>
</feature>
<evidence type="ECO:0000256" key="8">
    <source>
        <dbReference type="PIRSR" id="PIRSR001589-1"/>
    </source>
</evidence>
<dbReference type="InterPro" id="IPR014729">
    <property type="entry name" value="Rossmann-like_a/b/a_fold"/>
</dbReference>
<evidence type="ECO:0000256" key="4">
    <source>
        <dbReference type="ARBA" id="ARBA00022741"/>
    </source>
</evidence>
<evidence type="ECO:0000313" key="12">
    <source>
        <dbReference type="EMBL" id="RLJ67990.1"/>
    </source>
</evidence>
<dbReference type="SUPFAM" id="SSF52402">
    <property type="entry name" value="Adenine nucleotide alpha hydrolases-like"/>
    <property type="match status" value="1"/>
</dbReference>
<dbReference type="PANTHER" id="PTHR43284">
    <property type="entry name" value="ASPARAGINE SYNTHETASE (GLUTAMINE-HYDROLYZING)"/>
    <property type="match status" value="1"/>
</dbReference>
<name>A0A497XKS4_9PROT</name>
<comment type="pathway">
    <text evidence="1">Amino-acid biosynthesis; L-asparagine biosynthesis; L-asparagine from L-aspartate (L-Gln route): step 1/1.</text>
</comment>
<dbReference type="OrthoDB" id="9763290at2"/>
<dbReference type="InterPro" id="IPR033738">
    <property type="entry name" value="AsnB_N"/>
</dbReference>
<dbReference type="InterPro" id="IPR001962">
    <property type="entry name" value="Asn_synthase"/>
</dbReference>